<feature type="region of interest" description="Disordered" evidence="1">
    <location>
        <begin position="191"/>
        <end position="409"/>
    </location>
</feature>
<dbReference type="OrthoDB" id="5430111at2759"/>
<sequence>MPPALSDYDWLSDSRSGPDEAAVEERPGTASEEEVSQGEDTTLVEEATLGEEAESADEETTHRRSPSELSQSSQLQPHYPIYSLPKPQQQSDSRQKPRLTLPQTQKAAPSSKKRKRVGLLAGLNLDNIIASQSTPNSDEIEDSIESTAPTSAPTSSYNIRARSTPKSILYNQKYHPMDDVIRPSHAAHIRAEYECNSDSEATHHSSGSSSGSDSDANKRPAKKRKKSPRRGTRRTSRRINRDAFYNMSRHPQDSDLKQLEIESDEDSVASQHAKSDEIPVIEVGDSPESSNYDVEFDELMTAQHAGDTNPGSGLSTQSQVDNVTRSHSLDLFDDTGFDAEVEDSVDGEDFDPNSPTPRRRASRQSFIVHEETIATQLARERSLGQTVHPLHEEDQDKENEDPQLEDDDSIDRTIVETMEEYSNRQSDGVTLMEATSMGDEMFPMLDGMVEETESLRHVSSQTTRSAVPDYEDASSQVSTPRVVLGDITSLT</sequence>
<feature type="region of interest" description="Disordered" evidence="1">
    <location>
        <begin position="453"/>
        <end position="491"/>
    </location>
</feature>
<dbReference type="Proteomes" id="UP000244855">
    <property type="component" value="Unassembled WGS sequence"/>
</dbReference>
<feature type="compositionally biased region" description="Polar residues" evidence="1">
    <location>
        <begin position="309"/>
        <end position="326"/>
    </location>
</feature>
<feature type="compositionally biased region" description="Low complexity" evidence="1">
    <location>
        <begin position="67"/>
        <end position="77"/>
    </location>
</feature>
<gene>
    <name evidence="2" type="ORF">DM02DRAFT_725608</name>
</gene>
<feature type="compositionally biased region" description="Basic and acidic residues" evidence="1">
    <location>
        <begin position="368"/>
        <end position="382"/>
    </location>
</feature>
<feature type="compositionally biased region" description="Low complexity" evidence="1">
    <location>
        <begin position="205"/>
        <end position="214"/>
    </location>
</feature>
<organism evidence="2 3">
    <name type="scientific">Periconia macrospinosa</name>
    <dbReference type="NCBI Taxonomy" id="97972"/>
    <lineage>
        <taxon>Eukaryota</taxon>
        <taxon>Fungi</taxon>
        <taxon>Dikarya</taxon>
        <taxon>Ascomycota</taxon>
        <taxon>Pezizomycotina</taxon>
        <taxon>Dothideomycetes</taxon>
        <taxon>Pleosporomycetidae</taxon>
        <taxon>Pleosporales</taxon>
        <taxon>Massarineae</taxon>
        <taxon>Periconiaceae</taxon>
        <taxon>Periconia</taxon>
    </lineage>
</organism>
<feature type="compositionally biased region" description="Basic and acidic residues" evidence="1">
    <location>
        <begin position="250"/>
        <end position="260"/>
    </location>
</feature>
<evidence type="ECO:0000313" key="3">
    <source>
        <dbReference type="Proteomes" id="UP000244855"/>
    </source>
</evidence>
<feature type="compositionally biased region" description="Basic residues" evidence="1">
    <location>
        <begin position="219"/>
        <end position="238"/>
    </location>
</feature>
<feature type="compositionally biased region" description="Acidic residues" evidence="1">
    <location>
        <begin position="48"/>
        <end position="58"/>
    </location>
</feature>
<evidence type="ECO:0000313" key="2">
    <source>
        <dbReference type="EMBL" id="PVI04654.1"/>
    </source>
</evidence>
<feature type="compositionally biased region" description="Acidic residues" evidence="1">
    <location>
        <begin position="395"/>
        <end position="409"/>
    </location>
</feature>
<feature type="compositionally biased region" description="Low complexity" evidence="1">
    <location>
        <begin position="146"/>
        <end position="156"/>
    </location>
</feature>
<keyword evidence="3" id="KW-1185">Reference proteome</keyword>
<protein>
    <submittedName>
        <fullName evidence="2">Uncharacterized protein</fullName>
    </submittedName>
</protein>
<name>A0A2V1E4R2_9PLEO</name>
<dbReference type="EMBL" id="KZ805319">
    <property type="protein sequence ID" value="PVI04654.1"/>
    <property type="molecule type" value="Genomic_DNA"/>
</dbReference>
<evidence type="ECO:0000256" key="1">
    <source>
        <dbReference type="SAM" id="MobiDB-lite"/>
    </source>
</evidence>
<dbReference type="AlphaFoldDB" id="A0A2V1E4R2"/>
<feature type="compositionally biased region" description="Acidic residues" evidence="1">
    <location>
        <begin position="331"/>
        <end position="351"/>
    </location>
</feature>
<reference evidence="2 3" key="1">
    <citation type="journal article" date="2018" name="Sci. Rep.">
        <title>Comparative genomics provides insights into the lifestyle and reveals functional heterogeneity of dark septate endophytic fungi.</title>
        <authorList>
            <person name="Knapp D.G."/>
            <person name="Nemeth J.B."/>
            <person name="Barry K."/>
            <person name="Hainaut M."/>
            <person name="Henrissat B."/>
            <person name="Johnson J."/>
            <person name="Kuo A."/>
            <person name="Lim J.H.P."/>
            <person name="Lipzen A."/>
            <person name="Nolan M."/>
            <person name="Ohm R.A."/>
            <person name="Tamas L."/>
            <person name="Grigoriev I.V."/>
            <person name="Spatafora J.W."/>
            <person name="Nagy L.G."/>
            <person name="Kovacs G.M."/>
        </authorList>
    </citation>
    <scope>NUCLEOTIDE SEQUENCE [LARGE SCALE GENOMIC DNA]</scope>
    <source>
        <strain evidence="2 3">DSE2036</strain>
    </source>
</reference>
<feature type="region of interest" description="Disordered" evidence="1">
    <location>
        <begin position="1"/>
        <end position="165"/>
    </location>
</feature>
<proteinExistence type="predicted"/>
<accession>A0A2V1E4R2</accession>